<keyword evidence="4" id="KW-1185">Reference proteome</keyword>
<name>A0A9W8M838_9FUNG</name>
<protein>
    <recommendedName>
        <fullName evidence="2">Ribosomal protein mS38 C-terminal domain-containing protein</fullName>
    </recommendedName>
</protein>
<evidence type="ECO:0000259" key="2">
    <source>
        <dbReference type="SMART" id="SM01155"/>
    </source>
</evidence>
<reference evidence="3" key="1">
    <citation type="submission" date="2022-07" db="EMBL/GenBank/DDBJ databases">
        <title>Phylogenomic reconstructions and comparative analyses of Kickxellomycotina fungi.</title>
        <authorList>
            <person name="Reynolds N.K."/>
            <person name="Stajich J.E."/>
            <person name="Barry K."/>
            <person name="Grigoriev I.V."/>
            <person name="Crous P."/>
            <person name="Smith M.E."/>
        </authorList>
    </citation>
    <scope>NUCLEOTIDE SEQUENCE</scope>
    <source>
        <strain evidence="3">RSA 476</strain>
    </source>
</reference>
<feature type="domain" description="Ribosomal protein mS38 C-terminal" evidence="2">
    <location>
        <begin position="159"/>
        <end position="192"/>
    </location>
</feature>
<dbReference type="Proteomes" id="UP001140074">
    <property type="component" value="Unassembled WGS sequence"/>
</dbReference>
<evidence type="ECO:0000313" key="4">
    <source>
        <dbReference type="Proteomes" id="UP001140074"/>
    </source>
</evidence>
<dbReference type="InterPro" id="IPR013177">
    <property type="entry name" value="Ribosomal_mS38_C"/>
</dbReference>
<accession>A0A9W8M838</accession>
<proteinExistence type="predicted"/>
<gene>
    <name evidence="3" type="ORF">GGH94_001474</name>
</gene>
<dbReference type="EMBL" id="JANBUY010000036">
    <property type="protein sequence ID" value="KAJ2866506.1"/>
    <property type="molecule type" value="Genomic_DNA"/>
</dbReference>
<dbReference type="SMART" id="SM01155">
    <property type="entry name" value="DUF1713"/>
    <property type="match status" value="1"/>
</dbReference>
<evidence type="ECO:0000313" key="3">
    <source>
        <dbReference type="EMBL" id="KAJ2866506.1"/>
    </source>
</evidence>
<evidence type="ECO:0000256" key="1">
    <source>
        <dbReference type="SAM" id="MobiDB-lite"/>
    </source>
</evidence>
<dbReference type="Pfam" id="PF08213">
    <property type="entry name" value="COX24_C"/>
    <property type="match status" value="1"/>
</dbReference>
<dbReference type="AlphaFoldDB" id="A0A9W8M838"/>
<comment type="caution">
    <text evidence="3">The sequence shown here is derived from an EMBL/GenBank/DDBJ whole genome shotgun (WGS) entry which is preliminary data.</text>
</comment>
<sequence>MARSEFMTADLFARHRQLVETPHGSSMDAFSRPRASFKTLGELAMCKGMGPEEANIPHSKLKQIYAAPASVYMRVTPDAMIPEAMRLGPLAEPLLGEDPFSDGISSLKLDSEDTADFVDEFFETILNRSTGVRRERRESRWMMHEMVDPVDGINGESYQLTSVKRKRASKMNKHKHKKLRKRTRALRKRLGK</sequence>
<feature type="region of interest" description="Disordered" evidence="1">
    <location>
        <begin position="164"/>
        <end position="192"/>
    </location>
</feature>
<organism evidence="3 4">
    <name type="scientific">Coemansia aciculifera</name>
    <dbReference type="NCBI Taxonomy" id="417176"/>
    <lineage>
        <taxon>Eukaryota</taxon>
        <taxon>Fungi</taxon>
        <taxon>Fungi incertae sedis</taxon>
        <taxon>Zoopagomycota</taxon>
        <taxon>Kickxellomycotina</taxon>
        <taxon>Kickxellomycetes</taxon>
        <taxon>Kickxellales</taxon>
        <taxon>Kickxellaceae</taxon>
        <taxon>Coemansia</taxon>
    </lineage>
</organism>